<evidence type="ECO:0000256" key="1">
    <source>
        <dbReference type="ARBA" id="ARBA00006817"/>
    </source>
</evidence>
<accession>A0ABV2T4X5</accession>
<reference evidence="3 4" key="1">
    <citation type="submission" date="2024-06" db="EMBL/GenBank/DDBJ databases">
        <title>Chitinophaga defluvii sp. nov., isolated from municipal sewage.</title>
        <authorList>
            <person name="Zhang L."/>
        </authorList>
    </citation>
    <scope>NUCLEOTIDE SEQUENCE [LARGE SCALE GENOMIC DNA]</scope>
    <source>
        <strain evidence="3 4">H8</strain>
    </source>
</reference>
<organism evidence="3 4">
    <name type="scientific">Chitinophaga defluvii</name>
    <dbReference type="NCBI Taxonomy" id="3163343"/>
    <lineage>
        <taxon>Bacteria</taxon>
        <taxon>Pseudomonadati</taxon>
        <taxon>Bacteroidota</taxon>
        <taxon>Chitinophagia</taxon>
        <taxon>Chitinophagales</taxon>
        <taxon>Chitinophagaceae</taxon>
        <taxon>Chitinophaga</taxon>
    </lineage>
</organism>
<dbReference type="Pfam" id="PF08327">
    <property type="entry name" value="AHSA1"/>
    <property type="match status" value="1"/>
</dbReference>
<sequence>MTNKNELFATVQEQDTFISRTINAPRALVFKAWTDPEHLKHWFAPRGCSLHFTAIDVRPGGGFHSCIRTPDLKDCWCKGTYLEIVAPEKIVFRMAVSDEHGNLISSAEAGMAPDWPEETTVTVTFAEEGEKTKFTLHQTVAETLAKRTGAYPSWLDMLDILEAQLQQHSGTSR</sequence>
<protein>
    <submittedName>
        <fullName evidence="3">SRPBCC domain-containing protein</fullName>
    </submittedName>
</protein>
<gene>
    <name evidence="3" type="ORF">ABR189_11920</name>
</gene>
<keyword evidence="4" id="KW-1185">Reference proteome</keyword>
<comment type="caution">
    <text evidence="3">The sequence shown here is derived from an EMBL/GenBank/DDBJ whole genome shotgun (WGS) entry which is preliminary data.</text>
</comment>
<dbReference type="RefSeq" id="WP_354660720.1">
    <property type="nucleotide sequence ID" value="NZ_JBEXAC010000001.1"/>
</dbReference>
<evidence type="ECO:0000313" key="4">
    <source>
        <dbReference type="Proteomes" id="UP001549749"/>
    </source>
</evidence>
<dbReference type="SUPFAM" id="SSF55961">
    <property type="entry name" value="Bet v1-like"/>
    <property type="match status" value="1"/>
</dbReference>
<dbReference type="EMBL" id="JBEXAC010000001">
    <property type="protein sequence ID" value="MET6998085.1"/>
    <property type="molecule type" value="Genomic_DNA"/>
</dbReference>
<evidence type="ECO:0000313" key="3">
    <source>
        <dbReference type="EMBL" id="MET6998085.1"/>
    </source>
</evidence>
<dbReference type="InterPro" id="IPR013538">
    <property type="entry name" value="ASHA1/2-like_C"/>
</dbReference>
<proteinExistence type="inferred from homology"/>
<feature type="domain" description="Activator of Hsp90 ATPase homologue 1/2-like C-terminal" evidence="2">
    <location>
        <begin position="23"/>
        <end position="165"/>
    </location>
</feature>
<name>A0ABV2T4X5_9BACT</name>
<dbReference type="Gene3D" id="3.30.530.20">
    <property type="match status" value="1"/>
</dbReference>
<dbReference type="Proteomes" id="UP001549749">
    <property type="component" value="Unassembled WGS sequence"/>
</dbReference>
<dbReference type="InterPro" id="IPR023393">
    <property type="entry name" value="START-like_dom_sf"/>
</dbReference>
<evidence type="ECO:0000259" key="2">
    <source>
        <dbReference type="Pfam" id="PF08327"/>
    </source>
</evidence>
<comment type="similarity">
    <text evidence="1">Belongs to the AHA1 family.</text>
</comment>
<dbReference type="CDD" id="cd07814">
    <property type="entry name" value="SRPBCC_CalC_Aha1-like"/>
    <property type="match status" value="1"/>
</dbReference>